<dbReference type="PANTHER" id="PTHR13395:SF6">
    <property type="entry name" value="SISTER CHROMATID COHESION PROTEIN DCC1"/>
    <property type="match status" value="1"/>
</dbReference>
<dbReference type="GO" id="GO:0000775">
    <property type="term" value="C:chromosome, centromeric region"/>
    <property type="evidence" value="ECO:0007669"/>
    <property type="project" value="TreeGrafter"/>
</dbReference>
<dbReference type="GO" id="GO:0000785">
    <property type="term" value="C:chromatin"/>
    <property type="evidence" value="ECO:0007669"/>
    <property type="project" value="TreeGrafter"/>
</dbReference>
<sequence>MALKSAFYTITNSIIAIFYGKKNDDLLMSTSNKVSIQNDRISRKNLAETTFNSLDSNTGTELQCLEFASPLLSGDYRLVEISPSLADQIMAGEQFVIRGEPEDSPVLCTHDTTFDMKEVVTSNVLLLLPEFHFSDEASANKGIKTVRTVLVTGMKNNFIELRQMTFASVQRLKEKLHESELEWDEGFNRDNKFFTIGDLLDVVQMSEAELQKALERLPVITLNGYVRMLSAEFHDRLVTVLVDCLDDDEEPGIILESVGLECLKEALKKYLPDKNIPVEAVNWLVEAYCNVVKENGTETYHINEKAICRAKISQLLRAAVKFEYETFEKALQQLLPIGVEFKEEYLEGLAFIDDELATGKTIRYLNIEDLPEEPIKRLELLFSLRQSWKESIMQQYLTDLCPTKRHLNELLVNCCRQTTTVSGEKVLSQNFFQKKIMSDNYKNIT</sequence>
<comment type="similarity">
    <text evidence="1">Belongs to the DCC1 family.</text>
</comment>
<keyword evidence="3" id="KW-0235">DNA replication</keyword>
<dbReference type="AlphaFoldDB" id="A0A1I8EV69"/>
<organism evidence="4">
    <name type="scientific">Wuchereria bancrofti</name>
    <dbReference type="NCBI Taxonomy" id="6293"/>
    <lineage>
        <taxon>Eukaryota</taxon>
        <taxon>Metazoa</taxon>
        <taxon>Ecdysozoa</taxon>
        <taxon>Nematoda</taxon>
        <taxon>Chromadorea</taxon>
        <taxon>Rhabditida</taxon>
        <taxon>Spirurina</taxon>
        <taxon>Spiruromorpha</taxon>
        <taxon>Filarioidea</taxon>
        <taxon>Onchocercidae</taxon>
        <taxon>Wuchereria</taxon>
    </lineage>
</organism>
<accession>A0A1I8EV69</accession>
<dbReference type="WBParaSite" id="maker-PairedContig_5483-snap-gene-0.9-mRNA-1">
    <property type="protein sequence ID" value="maker-PairedContig_5483-snap-gene-0.9-mRNA-1"/>
    <property type="gene ID" value="maker-PairedContig_5483-snap-gene-0.9"/>
</dbReference>
<dbReference type="GO" id="GO:0031390">
    <property type="term" value="C:Ctf18 RFC-like complex"/>
    <property type="evidence" value="ECO:0007669"/>
    <property type="project" value="InterPro"/>
</dbReference>
<reference evidence="4" key="1">
    <citation type="submission" date="2016-11" db="UniProtKB">
        <authorList>
            <consortium name="WormBaseParasite"/>
        </authorList>
    </citation>
    <scope>IDENTIFICATION</scope>
    <source>
        <strain evidence="4">pt0022</strain>
    </source>
</reference>
<dbReference type="Pfam" id="PF09724">
    <property type="entry name" value="Dcc1"/>
    <property type="match status" value="1"/>
</dbReference>
<name>A0A1I8EV69_WUCBA</name>
<evidence type="ECO:0000313" key="4">
    <source>
        <dbReference type="WBParaSite" id="maker-PairedContig_5483-snap-gene-0.9-mRNA-1"/>
    </source>
</evidence>
<dbReference type="STRING" id="6293.A0A1I8EV69"/>
<dbReference type="GO" id="GO:0034088">
    <property type="term" value="P:maintenance of mitotic sister chromatid cohesion"/>
    <property type="evidence" value="ECO:0007669"/>
    <property type="project" value="TreeGrafter"/>
</dbReference>
<dbReference type="PANTHER" id="PTHR13395">
    <property type="entry name" value="SISTER CHROMATID COHESION PROTEIN DCC1-RELATED"/>
    <property type="match status" value="1"/>
</dbReference>
<dbReference type="InterPro" id="IPR019128">
    <property type="entry name" value="Dcc1"/>
</dbReference>
<protein>
    <recommendedName>
        <fullName evidence="2">Sister chromatid cohesion protein DCC1</fullName>
    </recommendedName>
</protein>
<dbReference type="GO" id="GO:0006260">
    <property type="term" value="P:DNA replication"/>
    <property type="evidence" value="ECO:0007669"/>
    <property type="project" value="UniProtKB-KW"/>
</dbReference>
<evidence type="ECO:0000256" key="1">
    <source>
        <dbReference type="ARBA" id="ARBA00007017"/>
    </source>
</evidence>
<proteinExistence type="inferred from homology"/>
<evidence type="ECO:0000256" key="2">
    <source>
        <dbReference type="ARBA" id="ARBA00017682"/>
    </source>
</evidence>
<evidence type="ECO:0000256" key="3">
    <source>
        <dbReference type="ARBA" id="ARBA00022705"/>
    </source>
</evidence>